<dbReference type="InterPro" id="IPR036291">
    <property type="entry name" value="NAD(P)-bd_dom_sf"/>
</dbReference>
<dbReference type="InterPro" id="IPR059064">
    <property type="entry name" value="TYRAAT2_C"/>
</dbReference>
<accession>A0A6P8BUF5</accession>
<organism evidence="3 4">
    <name type="scientific">Punica granatum</name>
    <name type="common">Pomegranate</name>
    <dbReference type="NCBI Taxonomy" id="22663"/>
    <lineage>
        <taxon>Eukaryota</taxon>
        <taxon>Viridiplantae</taxon>
        <taxon>Streptophyta</taxon>
        <taxon>Embryophyta</taxon>
        <taxon>Tracheophyta</taxon>
        <taxon>Spermatophyta</taxon>
        <taxon>Magnoliopsida</taxon>
        <taxon>eudicotyledons</taxon>
        <taxon>Gunneridae</taxon>
        <taxon>Pentapetalae</taxon>
        <taxon>rosids</taxon>
        <taxon>malvids</taxon>
        <taxon>Myrtales</taxon>
        <taxon>Lythraceae</taxon>
        <taxon>Punica</taxon>
    </lineage>
</organism>
<reference evidence="4" key="2">
    <citation type="submission" date="2025-08" db="UniProtKB">
        <authorList>
            <consortium name="RefSeq"/>
        </authorList>
    </citation>
    <scope>IDENTIFICATION</scope>
    <source>
        <tissue evidence="4">Leaf</tissue>
    </source>
</reference>
<dbReference type="GO" id="GO:0008977">
    <property type="term" value="F:prephenate dehydrogenase (NAD+) activity"/>
    <property type="evidence" value="ECO:0007669"/>
    <property type="project" value="InterPro"/>
</dbReference>
<keyword evidence="3" id="KW-1185">Reference proteome</keyword>
<dbReference type="AlphaFoldDB" id="A0A6P8BUF5"/>
<dbReference type="GeneID" id="116188568"/>
<dbReference type="PANTHER" id="PTHR43207">
    <property type="entry name" value="AROGENATE DEHYDROGENASE-RELATED"/>
    <property type="match status" value="1"/>
</dbReference>
<evidence type="ECO:0000259" key="2">
    <source>
        <dbReference type="PROSITE" id="PS51176"/>
    </source>
</evidence>
<dbReference type="Pfam" id="PF02153">
    <property type="entry name" value="PDH_N"/>
    <property type="match status" value="1"/>
</dbReference>
<protein>
    <submittedName>
        <fullName evidence="4">Arogenate dehydrogenase 1, chloroplastic-like</fullName>
    </submittedName>
</protein>
<name>A0A6P8BUF5_PUNGR</name>
<dbReference type="Gene3D" id="3.40.50.720">
    <property type="entry name" value="NAD(P)-binding Rossmann-like Domain"/>
    <property type="match status" value="1"/>
</dbReference>
<dbReference type="InterPro" id="IPR046826">
    <property type="entry name" value="PDH_N"/>
</dbReference>
<dbReference type="PROSITE" id="PS51176">
    <property type="entry name" value="PDH_ADH"/>
    <property type="match status" value="1"/>
</dbReference>
<dbReference type="InterPro" id="IPR003099">
    <property type="entry name" value="Prephen_DH"/>
</dbReference>
<dbReference type="GO" id="GO:0033730">
    <property type="term" value="F:arogenate dehydrogenase (NADP+) activity"/>
    <property type="evidence" value="ECO:0007669"/>
    <property type="project" value="InterPro"/>
</dbReference>
<dbReference type="PANTHER" id="PTHR43207:SF3">
    <property type="entry name" value="AROGENATE DEHYDROGENASE 1, CHLOROPLASTIC-LIKE"/>
    <property type="match status" value="1"/>
</dbReference>
<dbReference type="OrthoDB" id="2414662at2759"/>
<dbReference type="SUPFAM" id="SSF51735">
    <property type="entry name" value="NAD(P)-binding Rossmann-fold domains"/>
    <property type="match status" value="1"/>
</dbReference>
<proteinExistence type="predicted"/>
<evidence type="ECO:0000313" key="4">
    <source>
        <dbReference type="RefSeq" id="XP_031373875.1"/>
    </source>
</evidence>
<keyword evidence="1" id="KW-0560">Oxidoreductase</keyword>
<evidence type="ECO:0000313" key="3">
    <source>
        <dbReference type="Proteomes" id="UP000515151"/>
    </source>
</evidence>
<dbReference type="RefSeq" id="XP_031373875.1">
    <property type="nucleotide sequence ID" value="XM_031518015.1"/>
</dbReference>
<sequence length="333" mass="38239">MTANLRDEIIYYTSYRMNFWNCNRPCFDKNLYFLLPALFKHPSIHPSQPPRRAMSSSSTHNSSSRALRIGIIGFGPFAQFLSKTITKQRHQLQATSRTDHSQLCARMGITFFSDVGEFLESGNDVIMISTSILSLSEVLKTIPFHRLRRPTLFVDVLSVKEYPRASLLQVVPEDSDILCTHPMFGPESGKDGWEGLNFMYERVRVRDHETCSSFLQIFEKEGCRMLEMSCEKHDKLAARSQFIAHTIGRVLAEMDVDSTDIDTKGFESLVQLKRGTERDSFDLFSGLFIHNRFAKQELENLGLTFGKIKERLLQRMEEVETTNPAENSTRDEN</sequence>
<dbReference type="GO" id="GO:0006571">
    <property type="term" value="P:tyrosine biosynthetic process"/>
    <property type="evidence" value="ECO:0007669"/>
    <property type="project" value="InterPro"/>
</dbReference>
<reference evidence="3" key="1">
    <citation type="journal article" date="2020" name="Plant Biotechnol. J.">
        <title>The pomegranate (Punica granatum L.) draft genome dissects genetic divergence between soft- and hard-seeded cultivars.</title>
        <authorList>
            <person name="Luo X."/>
            <person name="Li H."/>
            <person name="Wu Z."/>
            <person name="Yao W."/>
            <person name="Zhao P."/>
            <person name="Cao D."/>
            <person name="Yu H."/>
            <person name="Li K."/>
            <person name="Poudel K."/>
            <person name="Zhao D."/>
            <person name="Zhang F."/>
            <person name="Xia X."/>
            <person name="Chen L."/>
            <person name="Wang Q."/>
            <person name="Jing D."/>
            <person name="Cao S."/>
        </authorList>
    </citation>
    <scope>NUCLEOTIDE SEQUENCE [LARGE SCALE GENOMIC DNA]</scope>
    <source>
        <strain evidence="3">cv. Tunisia</strain>
    </source>
</reference>
<dbReference type="GO" id="GO:0004665">
    <property type="term" value="F:prephenate dehydrogenase (NADP+) activity"/>
    <property type="evidence" value="ECO:0007669"/>
    <property type="project" value="InterPro"/>
</dbReference>
<dbReference type="Pfam" id="PF26213">
    <property type="entry name" value="TYRAAT1_C"/>
    <property type="match status" value="1"/>
</dbReference>
<dbReference type="GO" id="GO:0070403">
    <property type="term" value="F:NAD+ binding"/>
    <property type="evidence" value="ECO:0007669"/>
    <property type="project" value="InterPro"/>
</dbReference>
<dbReference type="InterPro" id="IPR045011">
    <property type="entry name" value="TYRAAT1/2"/>
</dbReference>
<feature type="domain" description="Prephenate/arogenate dehydrogenase" evidence="2">
    <location>
        <begin position="67"/>
        <end position="333"/>
    </location>
</feature>
<gene>
    <name evidence="4" type="primary">LOC116188568</name>
</gene>
<dbReference type="Proteomes" id="UP000515151">
    <property type="component" value="Chromosome 8"/>
</dbReference>
<evidence type="ECO:0000256" key="1">
    <source>
        <dbReference type="ARBA" id="ARBA00023002"/>
    </source>
</evidence>